<dbReference type="SUPFAM" id="SSF160909">
    <property type="entry name" value="ATP12-like"/>
    <property type="match status" value="1"/>
</dbReference>
<keyword evidence="3" id="KW-0809">Transit peptide</keyword>
<comment type="caution">
    <text evidence="6">The sequence shown here is derived from an EMBL/GenBank/DDBJ whole genome shotgun (WGS) entry which is preliminary data.</text>
</comment>
<dbReference type="Gene3D" id="3.30.2180.10">
    <property type="entry name" value="ATP12-like"/>
    <property type="match status" value="1"/>
</dbReference>
<gene>
    <name evidence="6" type="ORF">niasHT_007430</name>
</gene>
<protein>
    <recommendedName>
        <fullName evidence="8">ATP synthase mitochondrial F1 complex assembly factor 2</fullName>
    </recommendedName>
</protein>
<dbReference type="Pfam" id="PF07542">
    <property type="entry name" value="ATP12"/>
    <property type="match status" value="1"/>
</dbReference>
<accession>A0ABD2LLM4</accession>
<evidence type="ECO:0000313" key="6">
    <source>
        <dbReference type="EMBL" id="KAL3116130.1"/>
    </source>
</evidence>
<evidence type="ECO:0000256" key="3">
    <source>
        <dbReference type="ARBA" id="ARBA00022946"/>
    </source>
</evidence>
<sequence>MRFNSICRPRCLRLFSSAALPASALKRPNRFYKTVEVREVETKNEVLSIAGKSFGVFLDGRSLRTPLGRGFSASEPLALAVAQEWESQVDVVRMETMHLTGLSFTSVDNPCQETSDSLVSKLLFFLQTDTLLYFDEPLTTFSDIQQKYWAPVIQFANHRFGLSLCPVESAIAQPDLTPDTLQSMERHLLGLQNTFPSLIGILYGTESVKSLLIVLATLEHYLDVDTAVRLSRLEQIHQTKVWGNVEWAHDVEHNEQCVRLAASVLFSRCFSSPSSFANA</sequence>
<organism evidence="6 7">
    <name type="scientific">Heterodera trifolii</name>
    <dbReference type="NCBI Taxonomy" id="157864"/>
    <lineage>
        <taxon>Eukaryota</taxon>
        <taxon>Metazoa</taxon>
        <taxon>Ecdysozoa</taxon>
        <taxon>Nematoda</taxon>
        <taxon>Chromadorea</taxon>
        <taxon>Rhabditida</taxon>
        <taxon>Tylenchina</taxon>
        <taxon>Tylenchomorpha</taxon>
        <taxon>Tylenchoidea</taxon>
        <taxon>Heteroderidae</taxon>
        <taxon>Heteroderinae</taxon>
        <taxon>Heterodera</taxon>
    </lineage>
</organism>
<keyword evidence="7" id="KW-1185">Reference proteome</keyword>
<comment type="subcellular location">
    <subcellularLocation>
        <location evidence="1">Mitochondrion</location>
    </subcellularLocation>
</comment>
<evidence type="ECO:0000256" key="5">
    <source>
        <dbReference type="ARBA" id="ARBA00023186"/>
    </source>
</evidence>
<keyword evidence="5" id="KW-0143">Chaperone</keyword>
<dbReference type="AlphaFoldDB" id="A0ABD2LLM4"/>
<comment type="similarity">
    <text evidence="2">Belongs to the ATP12 family.</text>
</comment>
<evidence type="ECO:0000256" key="4">
    <source>
        <dbReference type="ARBA" id="ARBA00023128"/>
    </source>
</evidence>
<evidence type="ECO:0000256" key="2">
    <source>
        <dbReference type="ARBA" id="ARBA00008231"/>
    </source>
</evidence>
<evidence type="ECO:0008006" key="8">
    <source>
        <dbReference type="Google" id="ProtNLM"/>
    </source>
</evidence>
<dbReference type="Gene3D" id="1.10.3580.10">
    <property type="entry name" value="ATP12 ATPase"/>
    <property type="match status" value="1"/>
</dbReference>
<name>A0ABD2LLM4_9BILA</name>
<proteinExistence type="inferred from homology"/>
<evidence type="ECO:0000313" key="7">
    <source>
        <dbReference type="Proteomes" id="UP001620626"/>
    </source>
</evidence>
<dbReference type="InterPro" id="IPR023335">
    <property type="entry name" value="ATP12_ortho_dom_sf"/>
</dbReference>
<dbReference type="PANTHER" id="PTHR21013:SF10">
    <property type="entry name" value="ATP SYNTHASE MITOCHONDRIAL F1 COMPLEX ASSEMBLY FACTOR 2"/>
    <property type="match status" value="1"/>
</dbReference>
<reference evidence="6 7" key="1">
    <citation type="submission" date="2024-10" db="EMBL/GenBank/DDBJ databases">
        <authorList>
            <person name="Kim D."/>
        </authorList>
    </citation>
    <scope>NUCLEOTIDE SEQUENCE [LARGE SCALE GENOMIC DNA]</scope>
    <source>
        <strain evidence="6">BH-2024</strain>
    </source>
</reference>
<dbReference type="EMBL" id="JBICBT010000362">
    <property type="protein sequence ID" value="KAL3116130.1"/>
    <property type="molecule type" value="Genomic_DNA"/>
</dbReference>
<dbReference type="Proteomes" id="UP001620626">
    <property type="component" value="Unassembled WGS sequence"/>
</dbReference>
<evidence type="ECO:0000256" key="1">
    <source>
        <dbReference type="ARBA" id="ARBA00004173"/>
    </source>
</evidence>
<dbReference type="GO" id="GO:0005739">
    <property type="term" value="C:mitochondrion"/>
    <property type="evidence" value="ECO:0007669"/>
    <property type="project" value="UniProtKB-SubCell"/>
</dbReference>
<dbReference type="InterPro" id="IPR042272">
    <property type="entry name" value="ATP12_ATP_synth-F1-assembly_N"/>
</dbReference>
<dbReference type="InterPro" id="IPR011419">
    <property type="entry name" value="ATP12_ATP_synth-F1-assembly"/>
</dbReference>
<dbReference type="PANTHER" id="PTHR21013">
    <property type="entry name" value="ATP SYNTHASE MITOCHONDRIAL F1 COMPLEX ASSEMBLY FACTOR 2/ATP12 PROTEIN, MITOCHONDRIAL PRECURSOR"/>
    <property type="match status" value="1"/>
</dbReference>
<keyword evidence="4" id="KW-0496">Mitochondrion</keyword>